<evidence type="ECO:0000313" key="2">
    <source>
        <dbReference type="Proteomes" id="UP000734511"/>
    </source>
</evidence>
<reference evidence="1 2" key="1">
    <citation type="submission" date="2020-03" db="EMBL/GenBank/DDBJ databases">
        <title>WGS of actinomycetes isolated from Thailand.</title>
        <authorList>
            <person name="Thawai C."/>
        </authorList>
    </citation>
    <scope>NUCLEOTIDE SEQUENCE [LARGE SCALE GENOMIC DNA]</scope>
    <source>
        <strain evidence="1 2">PRB2-1</strain>
    </source>
</reference>
<sequence>MREAIAALVAFSVDRGLSLAGVHYEERPSERLGTWMGLITSCRSEGVGNVLVPSAGHFHHDPVVAAYMREELAEKIRGTVWLADDADTSWPAPPFEAGGRDR</sequence>
<organism evidence="1 2">
    <name type="scientific">Actinacidiphila epipremni</name>
    <dbReference type="NCBI Taxonomy" id="2053013"/>
    <lineage>
        <taxon>Bacteria</taxon>
        <taxon>Bacillati</taxon>
        <taxon>Actinomycetota</taxon>
        <taxon>Actinomycetes</taxon>
        <taxon>Kitasatosporales</taxon>
        <taxon>Streptomycetaceae</taxon>
        <taxon>Actinacidiphila</taxon>
    </lineage>
</organism>
<dbReference type="RefSeq" id="WP_167982924.1">
    <property type="nucleotide sequence ID" value="NZ_JAATEJ010000007.1"/>
</dbReference>
<accession>A0ABX0ZJU8</accession>
<gene>
    <name evidence="1" type="ORF">HCN08_11665</name>
</gene>
<dbReference type="EMBL" id="JAATEJ010000007">
    <property type="protein sequence ID" value="NJP44050.1"/>
    <property type="molecule type" value="Genomic_DNA"/>
</dbReference>
<dbReference type="Proteomes" id="UP000734511">
    <property type="component" value="Unassembled WGS sequence"/>
</dbReference>
<proteinExistence type="predicted"/>
<name>A0ABX0ZJU8_9ACTN</name>
<evidence type="ECO:0000313" key="1">
    <source>
        <dbReference type="EMBL" id="NJP44050.1"/>
    </source>
</evidence>
<protein>
    <submittedName>
        <fullName evidence="1">Uncharacterized protein</fullName>
    </submittedName>
</protein>
<comment type="caution">
    <text evidence="1">The sequence shown here is derived from an EMBL/GenBank/DDBJ whole genome shotgun (WGS) entry which is preliminary data.</text>
</comment>
<keyword evidence="2" id="KW-1185">Reference proteome</keyword>